<dbReference type="GO" id="GO:0016301">
    <property type="term" value="F:kinase activity"/>
    <property type="evidence" value="ECO:0007669"/>
    <property type="project" value="UniProtKB-KW"/>
</dbReference>
<dbReference type="Gene3D" id="3.40.50.300">
    <property type="entry name" value="P-loop containing nucleotide triphosphate hydrolases"/>
    <property type="match status" value="1"/>
</dbReference>
<accession>A0ABW5QPJ1</accession>
<dbReference type="Proteomes" id="UP001597521">
    <property type="component" value="Unassembled WGS sequence"/>
</dbReference>
<proteinExistence type="predicted"/>
<organism evidence="1 2">
    <name type="scientific">Devosia albogilva</name>
    <dbReference type="NCBI Taxonomy" id="429726"/>
    <lineage>
        <taxon>Bacteria</taxon>
        <taxon>Pseudomonadati</taxon>
        <taxon>Pseudomonadota</taxon>
        <taxon>Alphaproteobacteria</taxon>
        <taxon>Hyphomicrobiales</taxon>
        <taxon>Devosiaceae</taxon>
        <taxon>Devosia</taxon>
    </lineage>
</organism>
<keyword evidence="1" id="KW-0808">Transferase</keyword>
<sequence length="177" mass="20214">MSTSFRRNYLIEGVSGSGKTAVATELERRGFHVVHGDRVLAYQGDPETGEPLPPERRSDDLWFLNDHHIWNPDEVRRLIADRSHPVTFFCGGSRNHQKFVHLFDAVFILEADWTTIERRLESRVDEWGAHPEERALTRELHRTGRDQPPGIRIDATRPLDEVVEDILGRCGLLGGSP</sequence>
<name>A0ABW5QPJ1_9HYPH</name>
<protein>
    <submittedName>
        <fullName evidence="1">Nucleoside kinase</fullName>
    </submittedName>
</protein>
<evidence type="ECO:0000313" key="2">
    <source>
        <dbReference type="Proteomes" id="UP001597521"/>
    </source>
</evidence>
<keyword evidence="1" id="KW-0418">Kinase</keyword>
<dbReference type="RefSeq" id="WP_386835205.1">
    <property type="nucleotide sequence ID" value="NZ_JBHUNP010000001.1"/>
</dbReference>
<keyword evidence="2" id="KW-1185">Reference proteome</keyword>
<comment type="caution">
    <text evidence="1">The sequence shown here is derived from an EMBL/GenBank/DDBJ whole genome shotgun (WGS) entry which is preliminary data.</text>
</comment>
<evidence type="ECO:0000313" key="1">
    <source>
        <dbReference type="EMBL" id="MFD2649627.1"/>
    </source>
</evidence>
<dbReference type="EMBL" id="JBHUNP010000001">
    <property type="protein sequence ID" value="MFD2649627.1"/>
    <property type="molecule type" value="Genomic_DNA"/>
</dbReference>
<gene>
    <name evidence="1" type="ORF">ACFSX5_17710</name>
</gene>
<dbReference type="InterPro" id="IPR027417">
    <property type="entry name" value="P-loop_NTPase"/>
</dbReference>
<reference evidence="2" key="1">
    <citation type="journal article" date="2019" name="Int. J. Syst. Evol. Microbiol.">
        <title>The Global Catalogue of Microorganisms (GCM) 10K type strain sequencing project: providing services to taxonomists for standard genome sequencing and annotation.</title>
        <authorList>
            <consortium name="The Broad Institute Genomics Platform"/>
            <consortium name="The Broad Institute Genome Sequencing Center for Infectious Disease"/>
            <person name="Wu L."/>
            <person name="Ma J."/>
        </authorList>
    </citation>
    <scope>NUCLEOTIDE SEQUENCE [LARGE SCALE GENOMIC DNA]</scope>
    <source>
        <strain evidence="2">CCM 7427</strain>
    </source>
</reference>
<dbReference type="SUPFAM" id="SSF52540">
    <property type="entry name" value="P-loop containing nucleoside triphosphate hydrolases"/>
    <property type="match status" value="1"/>
</dbReference>